<dbReference type="Proteomes" id="UP000274822">
    <property type="component" value="Unassembled WGS sequence"/>
</dbReference>
<evidence type="ECO:0000313" key="1">
    <source>
        <dbReference type="EMBL" id="RUS26964.1"/>
    </source>
</evidence>
<sequence length="236" mass="26498">MEVLDDLLPVGSIDLRTRAKPLSPLTSPVTPALADWLPFPPGIVPQDPTGPITTTNWLPFTPDIIPYDSTDPTIKTTGDLILALAQLTKTNHIRATCQRLTQLHDPAAYVWYRVRVYIVPEHVRRRRNIGATQKADKLLPLIYQRYLDTRKSVFEGEDTEPVEVPVCLLPPEEPMKLVDLYLGMPSPAPDPESIRAHPQALPDTLRLLDECLSRPAPRGMTTTLYQYQKACIHHSS</sequence>
<dbReference type="AlphaFoldDB" id="A0A433QB65"/>
<comment type="caution">
    <text evidence="1">The sequence shown here is derived from an EMBL/GenBank/DDBJ whole genome shotgun (WGS) entry which is preliminary data.</text>
</comment>
<organism evidence="1 2">
    <name type="scientific">Jimgerdemannia flammicorona</name>
    <dbReference type="NCBI Taxonomy" id="994334"/>
    <lineage>
        <taxon>Eukaryota</taxon>
        <taxon>Fungi</taxon>
        <taxon>Fungi incertae sedis</taxon>
        <taxon>Mucoromycota</taxon>
        <taxon>Mucoromycotina</taxon>
        <taxon>Endogonomycetes</taxon>
        <taxon>Endogonales</taxon>
        <taxon>Endogonaceae</taxon>
        <taxon>Jimgerdemannia</taxon>
    </lineage>
</organism>
<name>A0A433QB65_9FUNG</name>
<accession>A0A433QB65</accession>
<gene>
    <name evidence="1" type="ORF">BC938DRAFT_483885</name>
</gene>
<reference evidence="1 2" key="1">
    <citation type="journal article" date="2018" name="New Phytol.">
        <title>Phylogenomics of Endogonaceae and evolution of mycorrhizas within Mucoromycota.</title>
        <authorList>
            <person name="Chang Y."/>
            <person name="Desiro A."/>
            <person name="Na H."/>
            <person name="Sandor L."/>
            <person name="Lipzen A."/>
            <person name="Clum A."/>
            <person name="Barry K."/>
            <person name="Grigoriev I.V."/>
            <person name="Martin F.M."/>
            <person name="Stajich J.E."/>
            <person name="Smith M.E."/>
            <person name="Bonito G."/>
            <person name="Spatafora J.W."/>
        </authorList>
    </citation>
    <scope>NUCLEOTIDE SEQUENCE [LARGE SCALE GENOMIC DNA]</scope>
    <source>
        <strain evidence="1 2">AD002</strain>
    </source>
</reference>
<dbReference type="EMBL" id="RBNJ01009305">
    <property type="protein sequence ID" value="RUS26964.1"/>
    <property type="molecule type" value="Genomic_DNA"/>
</dbReference>
<evidence type="ECO:0000313" key="2">
    <source>
        <dbReference type="Proteomes" id="UP000274822"/>
    </source>
</evidence>
<keyword evidence="2" id="KW-1185">Reference proteome</keyword>
<proteinExistence type="predicted"/>
<protein>
    <submittedName>
        <fullName evidence="1">Uncharacterized protein</fullName>
    </submittedName>
</protein>